<feature type="compositionally biased region" description="Polar residues" evidence="3">
    <location>
        <begin position="1"/>
        <end position="19"/>
    </location>
</feature>
<dbReference type="AlphaFoldDB" id="A0A0D2PNJ1"/>
<feature type="compositionally biased region" description="Pro residues" evidence="3">
    <location>
        <begin position="1017"/>
        <end position="1034"/>
    </location>
</feature>
<dbReference type="PANTHER" id="PTHR23318:SF0">
    <property type="entry name" value="SERINE_THREONINE-PROTEIN PHOSPHATASE 4 REGULATORY SUBUNIT 3"/>
    <property type="match status" value="1"/>
</dbReference>
<keyword evidence="7" id="KW-1185">Reference proteome</keyword>
<comment type="subcellular location">
    <subcellularLocation>
        <location evidence="1">Nucleus</location>
    </subcellularLocation>
</comment>
<dbReference type="InterPro" id="IPR006887">
    <property type="entry name" value="P4R3-like_central_dom"/>
</dbReference>
<dbReference type="Proteomes" id="UP000054270">
    <property type="component" value="Unassembled WGS sequence"/>
</dbReference>
<feature type="region of interest" description="Disordered" evidence="3">
    <location>
        <begin position="96"/>
        <end position="116"/>
    </location>
</feature>
<dbReference type="PANTHER" id="PTHR23318">
    <property type="entry name" value="ATP SYNTHASE GAMMA-RELATED"/>
    <property type="match status" value="1"/>
</dbReference>
<accession>A0A0D2PNJ1</accession>
<dbReference type="InterPro" id="IPR051137">
    <property type="entry name" value="PP4R3-like"/>
</dbReference>
<evidence type="ECO:0000256" key="2">
    <source>
        <dbReference type="ARBA" id="ARBA00023242"/>
    </source>
</evidence>
<evidence type="ECO:0000259" key="5">
    <source>
        <dbReference type="Pfam" id="PF22972"/>
    </source>
</evidence>
<feature type="compositionally biased region" description="Polar residues" evidence="3">
    <location>
        <begin position="29"/>
        <end position="51"/>
    </location>
</feature>
<feature type="compositionally biased region" description="Polar residues" evidence="3">
    <location>
        <begin position="982"/>
        <end position="1001"/>
    </location>
</feature>
<evidence type="ECO:0000313" key="7">
    <source>
        <dbReference type="Proteomes" id="UP000054270"/>
    </source>
</evidence>
<evidence type="ECO:0000256" key="1">
    <source>
        <dbReference type="ARBA" id="ARBA00004123"/>
    </source>
</evidence>
<feature type="region of interest" description="Disordered" evidence="3">
    <location>
        <begin position="1135"/>
        <end position="1162"/>
    </location>
</feature>
<dbReference type="Gene3D" id="2.30.29.30">
    <property type="entry name" value="Pleckstrin-homology domain (PH domain)/Phosphotyrosine-binding domain (PTB)"/>
    <property type="match status" value="1"/>
</dbReference>
<feature type="region of interest" description="Disordered" evidence="3">
    <location>
        <begin position="881"/>
        <end position="901"/>
    </location>
</feature>
<evidence type="ECO:0000256" key="3">
    <source>
        <dbReference type="SAM" id="MobiDB-lite"/>
    </source>
</evidence>
<dbReference type="EMBL" id="KN817518">
    <property type="protein sequence ID" value="KJA29751.1"/>
    <property type="molecule type" value="Genomic_DNA"/>
</dbReference>
<protein>
    <submittedName>
        <fullName evidence="6">Uncharacterized protein</fullName>
    </submittedName>
</protein>
<feature type="region of interest" description="Disordered" evidence="3">
    <location>
        <begin position="926"/>
        <end position="1122"/>
    </location>
</feature>
<reference evidence="7" key="1">
    <citation type="submission" date="2014-04" db="EMBL/GenBank/DDBJ databases">
        <title>Evolutionary Origins and Diversification of the Mycorrhizal Mutualists.</title>
        <authorList>
            <consortium name="DOE Joint Genome Institute"/>
            <consortium name="Mycorrhizal Genomics Consortium"/>
            <person name="Kohler A."/>
            <person name="Kuo A."/>
            <person name="Nagy L.G."/>
            <person name="Floudas D."/>
            <person name="Copeland A."/>
            <person name="Barry K.W."/>
            <person name="Cichocki N."/>
            <person name="Veneault-Fourrey C."/>
            <person name="LaButti K."/>
            <person name="Lindquist E.A."/>
            <person name="Lipzen A."/>
            <person name="Lundell T."/>
            <person name="Morin E."/>
            <person name="Murat C."/>
            <person name="Riley R."/>
            <person name="Ohm R."/>
            <person name="Sun H."/>
            <person name="Tunlid A."/>
            <person name="Henrissat B."/>
            <person name="Grigoriev I.V."/>
            <person name="Hibbett D.S."/>
            <person name="Martin F."/>
        </authorList>
    </citation>
    <scope>NUCLEOTIDE SEQUENCE [LARGE SCALE GENOMIC DNA]</scope>
    <source>
        <strain evidence="7">FD-334 SS-4</strain>
    </source>
</reference>
<dbReference type="GO" id="GO:0030289">
    <property type="term" value="C:protein phosphatase 4 complex"/>
    <property type="evidence" value="ECO:0007669"/>
    <property type="project" value="TreeGrafter"/>
</dbReference>
<evidence type="ECO:0000313" key="6">
    <source>
        <dbReference type="EMBL" id="KJA29751.1"/>
    </source>
</evidence>
<gene>
    <name evidence="6" type="ORF">HYPSUDRAFT_127159</name>
</gene>
<feature type="compositionally biased region" description="Polar residues" evidence="3">
    <location>
        <begin position="61"/>
        <end position="77"/>
    </location>
</feature>
<dbReference type="InterPro" id="IPR055236">
    <property type="entry name" value="EVH1_PP4R3"/>
</dbReference>
<dbReference type="Pfam" id="PF22972">
    <property type="entry name" value="EVH1_PP4R3"/>
    <property type="match status" value="1"/>
</dbReference>
<dbReference type="InterPro" id="IPR011993">
    <property type="entry name" value="PH-like_dom_sf"/>
</dbReference>
<name>A0A0D2PNJ1_HYPSF</name>
<dbReference type="OrthoDB" id="27483at2759"/>
<evidence type="ECO:0000259" key="4">
    <source>
        <dbReference type="Pfam" id="PF04802"/>
    </source>
</evidence>
<feature type="compositionally biased region" description="Polar residues" evidence="3">
    <location>
        <begin position="1144"/>
        <end position="1154"/>
    </location>
</feature>
<dbReference type="InterPro" id="IPR016024">
    <property type="entry name" value="ARM-type_fold"/>
</dbReference>
<keyword evidence="2" id="KW-0539">Nucleus</keyword>
<feature type="domain" description="PP4R3 EVH1-like" evidence="5">
    <location>
        <begin position="164"/>
        <end position="263"/>
    </location>
</feature>
<dbReference type="OMA" id="FYKFCID"/>
<dbReference type="Pfam" id="PF04802">
    <property type="entry name" value="PP4R3"/>
    <property type="match status" value="1"/>
</dbReference>
<sequence length="1162" mass="128612">MNGLASDTTESQSLLQPSENLPVAADNTGAGSTANSNSQSSLHDASTSTDLNPAIIIPENESPNDTVDSGAQDSPTAPGTEGEVVQNAGVLIEGQDKGGATAEEVPQVEPQEPKQETNTLLEPANGQIELLEHTPEPAGGAGEAGLIVQEDGQDWMADSDHELKRVKVYELIGSRWIDQGTAFCFGQFSEDTNEALLIARSERNYNEIILSTAIRSNDVYQRQQDTLIVWTEPDGVDYALSFQDPDGCAEVWNFILEVQRHMNSNDDTTIVSSSPMLGPDISVTSASIIRSGHLPPPQLGIINEIERAIKALSRTQAVKERICEYIQNEDYIKALIKVMGDAEDLESLENLHALCSLMQTILMLNDHALYEHILEDEIFFGVVGMLEYDPDFPGHKANYRDFLHNTAAFHQPIPMRDITIQRKIHHTYRLQFLKDVVLARALDDSTFNVLNSCIIFNQIDIITYIQQDPSFLRDIVRLFVDEDMLTGGGPNVRRLQFQPQQGAPAQTAAPQQHMIISLNGNGDNRPNTYAFAPPDDLTEAEIALRREVVLLLQQLCIMGKNVQMPARMALFRTLVDRGVLFAVQWALTLPEKEATTKQMISAGGEVLAAVLDHDLSGVRGHVLKQILAIEKEREAHKKGADKAETVIDMACRLLATSKDLAVQSQVGDCLKVWLDLPSAADLPTAASGSEDDPTTERFMEYFYKECIQKLMKPIADLPQWRNSSEPILSLGREETNRYVYLCDLLHNFIQQHMFRSHFYVMSSDILPRVATLFKAKDKHLRHSAFRIFRLLLKQGNPNSHSQIMKHGILKPILDLTLKESLRDNLLSCSCQEYFDYMRKENMKDLIKYCMTHHEAEIQKLEQTALGKTRFELFIRRWDMNCAPPPEESTPDKSHDRAWSGPGRLLDLAEEDYFNAEDEDDDVIPSISQQSWLKDSPLSSNNTGMKRKRRPGISSAPKGYRPPLKTPQLGALVDYGEDDDEPSTTADADNLPQSSGSRSASPDNKAPISQIKRSPSPASIPTPPSNAQPSGPPPKRVPKDENDEDNILESLARNPRSRPQSPMPGLGPMRPAEKRRRVEDDDDELFARLSKAPKKSDLGSQNQSAASIPGRAKNGDDPPGKKIKVRLGTVGLAVATAPVPEPTITPGTCSPSSESGTKDGDTG</sequence>
<dbReference type="SUPFAM" id="SSF50729">
    <property type="entry name" value="PH domain-like"/>
    <property type="match status" value="1"/>
</dbReference>
<dbReference type="GO" id="GO:0006974">
    <property type="term" value="P:DNA damage response"/>
    <property type="evidence" value="ECO:0007669"/>
    <property type="project" value="TreeGrafter"/>
</dbReference>
<dbReference type="SUPFAM" id="SSF48371">
    <property type="entry name" value="ARM repeat"/>
    <property type="match status" value="1"/>
</dbReference>
<organism evidence="6 7">
    <name type="scientific">Hypholoma sublateritium (strain FD-334 SS-4)</name>
    <dbReference type="NCBI Taxonomy" id="945553"/>
    <lineage>
        <taxon>Eukaryota</taxon>
        <taxon>Fungi</taxon>
        <taxon>Dikarya</taxon>
        <taxon>Basidiomycota</taxon>
        <taxon>Agaricomycotina</taxon>
        <taxon>Agaricomycetes</taxon>
        <taxon>Agaricomycetidae</taxon>
        <taxon>Agaricales</taxon>
        <taxon>Agaricineae</taxon>
        <taxon>Strophariaceae</taxon>
        <taxon>Hypholoma</taxon>
    </lineage>
</organism>
<feature type="domain" description="Serine/threonine-protein phosphatase 4 regulatory subunit 3-like central" evidence="4">
    <location>
        <begin position="304"/>
        <end position="865"/>
    </location>
</feature>
<feature type="compositionally biased region" description="Polar residues" evidence="3">
    <location>
        <begin position="926"/>
        <end position="943"/>
    </location>
</feature>
<dbReference type="Gene3D" id="1.25.10.10">
    <property type="entry name" value="Leucine-rich Repeat Variant"/>
    <property type="match status" value="1"/>
</dbReference>
<feature type="region of interest" description="Disordered" evidence="3">
    <location>
        <begin position="1"/>
        <end position="82"/>
    </location>
</feature>
<dbReference type="InterPro" id="IPR011989">
    <property type="entry name" value="ARM-like"/>
</dbReference>
<dbReference type="STRING" id="945553.A0A0D2PNJ1"/>
<dbReference type="GO" id="GO:0072542">
    <property type="term" value="F:protein phosphatase activator activity"/>
    <property type="evidence" value="ECO:0007669"/>
    <property type="project" value="TreeGrafter"/>
</dbReference>
<dbReference type="GO" id="GO:0005654">
    <property type="term" value="C:nucleoplasm"/>
    <property type="evidence" value="ECO:0007669"/>
    <property type="project" value="TreeGrafter"/>
</dbReference>
<proteinExistence type="predicted"/>